<gene>
    <name evidence="1" type="ORF">CINTURNW_0270</name>
</gene>
<dbReference type="AlphaFoldDB" id="U2NT78"/>
<accession>U2NT78</accession>
<dbReference type="InterPro" id="IPR012902">
    <property type="entry name" value="N_methyl_site"/>
</dbReference>
<organism evidence="1 2">
    <name type="scientific">Clostridium intestinale URNW</name>
    <dbReference type="NCBI Taxonomy" id="1294142"/>
    <lineage>
        <taxon>Bacteria</taxon>
        <taxon>Bacillati</taxon>
        <taxon>Bacillota</taxon>
        <taxon>Clostridia</taxon>
        <taxon>Eubacteriales</taxon>
        <taxon>Clostridiaceae</taxon>
        <taxon>Clostridium</taxon>
    </lineage>
</organism>
<dbReference type="PATRIC" id="fig|1294142.3.peg.269"/>
<protein>
    <recommendedName>
        <fullName evidence="3">Prepilin-type N-terminal cleavage/methylation domain-containing protein</fullName>
    </recommendedName>
</protein>
<dbReference type="eggNOG" id="ENOG5033PDT">
    <property type="taxonomic scope" value="Bacteria"/>
</dbReference>
<evidence type="ECO:0000313" key="2">
    <source>
        <dbReference type="Proteomes" id="UP000016721"/>
    </source>
</evidence>
<proteinExistence type="predicted"/>
<reference evidence="1 2" key="1">
    <citation type="journal article" date="2013" name="Genome Announc.">
        <title>Draft Genome Sequence of the Hydrogen- and Ethanol-Producing Bacterium Clostridium intestinale Strain URNW.</title>
        <authorList>
            <person name="Lal S."/>
            <person name="Ramachandran U."/>
            <person name="Zhang X."/>
            <person name="Sparling R."/>
            <person name="Levin D.B."/>
        </authorList>
    </citation>
    <scope>NUCLEOTIDE SEQUENCE [LARGE SCALE GENOMIC DNA]</scope>
    <source>
        <strain evidence="1 2">URNW</strain>
    </source>
</reference>
<evidence type="ECO:0000313" key="1">
    <source>
        <dbReference type="EMBL" id="ERK32393.1"/>
    </source>
</evidence>
<dbReference type="STRING" id="1294142.CINTURNW_0270"/>
<keyword evidence="2" id="KW-1185">Reference proteome</keyword>
<dbReference type="EMBL" id="APJA01000004">
    <property type="protein sequence ID" value="ERK32393.1"/>
    <property type="molecule type" value="Genomic_DNA"/>
</dbReference>
<evidence type="ECO:0008006" key="3">
    <source>
        <dbReference type="Google" id="ProtNLM"/>
    </source>
</evidence>
<name>U2NT78_9CLOT</name>
<dbReference type="NCBIfam" id="TIGR02532">
    <property type="entry name" value="IV_pilin_GFxxxE"/>
    <property type="match status" value="1"/>
</dbReference>
<sequence length="293" mass="33073">MLNRRMLMNMKNRKRGVTLIELIISIAILSIVILPIGSAVVTAAKINRTSENRQKATYNAQRILENMKDDQASDIGGLMSNISNPITGIGVIADEHSNSGWIYYNSSWQIVSNEANAYYKVRIELSDINHTEAAVNGNRLNTLNIISLSSLTYTDTDGDYNIGNSEIKITLKKVNENYLLEIDTDLTKSDNALIQINDCFDLQFNFKENFNSNQSLRIVSENNTDRNLNLYINKPENIAANYTIVNTLGFVNRIINSTPTDKYKEIKNSIEMSIVIYDKDDKKIANVIGYKNL</sequence>
<comment type="caution">
    <text evidence="1">The sequence shown here is derived from an EMBL/GenBank/DDBJ whole genome shotgun (WGS) entry which is preliminary data.</text>
</comment>
<dbReference type="Proteomes" id="UP000016721">
    <property type="component" value="Unassembled WGS sequence"/>
</dbReference>
<dbReference type="Pfam" id="PF07963">
    <property type="entry name" value="N_methyl"/>
    <property type="match status" value="1"/>
</dbReference>
<dbReference type="HOGENOM" id="CLU_948986_0_0_9"/>